<dbReference type="Proteomes" id="UP000748531">
    <property type="component" value="Unassembled WGS sequence"/>
</dbReference>
<evidence type="ECO:0000313" key="1">
    <source>
        <dbReference type="EMBL" id="KAF5404385.1"/>
    </source>
</evidence>
<dbReference type="EMBL" id="LUCH01000753">
    <property type="protein sequence ID" value="KAF5404385.1"/>
    <property type="molecule type" value="Genomic_DNA"/>
</dbReference>
<gene>
    <name evidence="1" type="ORF">PHET_02074</name>
</gene>
<proteinExistence type="predicted"/>
<protein>
    <submittedName>
        <fullName evidence="1">Uncharacterized protein</fullName>
    </submittedName>
</protein>
<sequence>MVRSGRGRMGTRNNNRIGGCQANKAPLLFSYKLSADLVEVAMKFDSYILVLTVLPRLTVFPTTCQCETIEYLRLLFPIAQYHNNKAQWVL</sequence>
<keyword evidence="2" id="KW-1185">Reference proteome</keyword>
<evidence type="ECO:0000313" key="2">
    <source>
        <dbReference type="Proteomes" id="UP000748531"/>
    </source>
</evidence>
<comment type="caution">
    <text evidence="1">The sequence shown here is derived from an EMBL/GenBank/DDBJ whole genome shotgun (WGS) entry which is preliminary data.</text>
</comment>
<dbReference type="AlphaFoldDB" id="A0A8J4SST0"/>
<organism evidence="1 2">
    <name type="scientific">Paragonimus heterotremus</name>
    <dbReference type="NCBI Taxonomy" id="100268"/>
    <lineage>
        <taxon>Eukaryota</taxon>
        <taxon>Metazoa</taxon>
        <taxon>Spiralia</taxon>
        <taxon>Lophotrochozoa</taxon>
        <taxon>Platyhelminthes</taxon>
        <taxon>Trematoda</taxon>
        <taxon>Digenea</taxon>
        <taxon>Plagiorchiida</taxon>
        <taxon>Troglotremata</taxon>
        <taxon>Troglotrematidae</taxon>
        <taxon>Paragonimus</taxon>
    </lineage>
</organism>
<accession>A0A8J4SST0</accession>
<reference evidence="1" key="1">
    <citation type="submission" date="2019-05" db="EMBL/GenBank/DDBJ databases">
        <title>Annotation for the trematode Paragonimus heterotremus.</title>
        <authorList>
            <person name="Choi Y.-J."/>
        </authorList>
    </citation>
    <scope>NUCLEOTIDE SEQUENCE</scope>
    <source>
        <strain evidence="1">LC</strain>
    </source>
</reference>
<name>A0A8J4SST0_9TREM</name>